<dbReference type="Pfam" id="PF12724">
    <property type="entry name" value="Flavodoxin_5"/>
    <property type="match status" value="1"/>
</dbReference>
<dbReference type="EMBL" id="JBFSOO010000003">
    <property type="protein sequence ID" value="MEZ6852800.1"/>
    <property type="molecule type" value="Genomic_DNA"/>
</dbReference>
<gene>
    <name evidence="2" type="ORF">AB2Z07_04515</name>
    <name evidence="3" type="ORF">SAMN05660830_01093</name>
</gene>
<dbReference type="EMBL" id="FQZR01000002">
    <property type="protein sequence ID" value="SHI81701.1"/>
    <property type="molecule type" value="Genomic_DNA"/>
</dbReference>
<dbReference type="AlphaFoldDB" id="A0A8G2C8H4"/>
<dbReference type="RefSeq" id="WP_020002208.1">
    <property type="nucleotide sequence ID" value="NZ_CP192217.1"/>
</dbReference>
<dbReference type="InterPro" id="IPR026816">
    <property type="entry name" value="Flavodoxin_dom"/>
</dbReference>
<dbReference type="Proteomes" id="UP000184001">
    <property type="component" value="Unassembled WGS sequence"/>
</dbReference>
<evidence type="ECO:0000313" key="2">
    <source>
        <dbReference type="EMBL" id="MEZ6852800.1"/>
    </source>
</evidence>
<sequence length="187" mass="20526">MNILNLYASLNGQTEKVAVEIEKAVTEGGHAVTTVNVKKNGAVIDLLAYDLTFIGSGVYTWLPGKAMLSWIENQMSYARQNDLILPGSPMIHGKFACVYCTYAGPHTGVDEAVPAIKYMGQLFAHHGITVADEWSIPGAFVPEKMWHYNTSGRLGNIEGRPNSEDLRQVREKTKGLISSLLPSFEEV</sequence>
<dbReference type="Gene3D" id="3.40.50.360">
    <property type="match status" value="1"/>
</dbReference>
<feature type="domain" description="Flavodoxin" evidence="1">
    <location>
        <begin position="6"/>
        <end position="74"/>
    </location>
</feature>
<evidence type="ECO:0000313" key="4">
    <source>
        <dbReference type="Proteomes" id="UP000184001"/>
    </source>
</evidence>
<keyword evidence="5" id="KW-1185">Reference proteome</keyword>
<organism evidence="3 4">
    <name type="scientific">Halodesulfovibrio aestuarii</name>
    <dbReference type="NCBI Taxonomy" id="126333"/>
    <lineage>
        <taxon>Bacteria</taxon>
        <taxon>Pseudomonadati</taxon>
        <taxon>Thermodesulfobacteriota</taxon>
        <taxon>Desulfovibrionia</taxon>
        <taxon>Desulfovibrionales</taxon>
        <taxon>Desulfovibrionaceae</taxon>
        <taxon>Halodesulfovibrio</taxon>
    </lineage>
</organism>
<evidence type="ECO:0000313" key="3">
    <source>
        <dbReference type="EMBL" id="SHI81701.1"/>
    </source>
</evidence>
<evidence type="ECO:0000313" key="5">
    <source>
        <dbReference type="Proteomes" id="UP001568358"/>
    </source>
</evidence>
<accession>A0A8G2C8H4</accession>
<reference evidence="3 4" key="1">
    <citation type="submission" date="2016-11" db="EMBL/GenBank/DDBJ databases">
        <authorList>
            <person name="Varghese N."/>
            <person name="Submissions S."/>
        </authorList>
    </citation>
    <scope>NUCLEOTIDE SEQUENCE [LARGE SCALE GENOMIC DNA]</scope>
    <source>
        <strain evidence="3 4">DSM 17919</strain>
    </source>
</reference>
<protein>
    <submittedName>
        <fullName evidence="3">Flavodoxin domain-containing protein</fullName>
    </submittedName>
</protein>
<comment type="caution">
    <text evidence="3">The sequence shown here is derived from an EMBL/GenBank/DDBJ whole genome shotgun (WGS) entry which is preliminary data.</text>
</comment>
<dbReference type="Proteomes" id="UP001568358">
    <property type="component" value="Unassembled WGS sequence"/>
</dbReference>
<dbReference type="SUPFAM" id="SSF52218">
    <property type="entry name" value="Flavoproteins"/>
    <property type="match status" value="1"/>
</dbReference>
<reference evidence="2 5" key="2">
    <citation type="submission" date="2024-07" db="EMBL/GenBank/DDBJ databases">
        <title>Active virus-host system and metabolic interactions in a Lokiarchaeon culture.</title>
        <authorList>
            <person name="Ponce Toledo R.I."/>
            <person name="Rodrigues Oliveira T."/>
            <person name="Schleper C."/>
        </authorList>
    </citation>
    <scope>NUCLEOTIDE SEQUENCE [LARGE SCALE GENOMIC DNA]</scope>
    <source>
        <strain evidence="2 5">B35</strain>
    </source>
</reference>
<dbReference type="InterPro" id="IPR029039">
    <property type="entry name" value="Flavoprotein-like_sf"/>
</dbReference>
<proteinExistence type="predicted"/>
<evidence type="ECO:0000259" key="1">
    <source>
        <dbReference type="Pfam" id="PF12724"/>
    </source>
</evidence>
<name>A0A8G2C8H4_9BACT</name>